<dbReference type="EMBL" id="LCKF01000024">
    <property type="protein sequence ID" value="KKT90847.1"/>
    <property type="molecule type" value="Genomic_DNA"/>
</dbReference>
<dbReference type="CDD" id="cd00090">
    <property type="entry name" value="HTH_ARSR"/>
    <property type="match status" value="1"/>
</dbReference>
<dbReference type="InterPro" id="IPR036388">
    <property type="entry name" value="WH-like_DNA-bd_sf"/>
</dbReference>
<dbReference type="InterPro" id="IPR011991">
    <property type="entry name" value="ArsR-like_HTH"/>
</dbReference>
<dbReference type="AlphaFoldDB" id="A0A0G1NCK4"/>
<evidence type="ECO:0000313" key="3">
    <source>
        <dbReference type="Proteomes" id="UP000033966"/>
    </source>
</evidence>
<feature type="domain" description="HTH arsR-type" evidence="1">
    <location>
        <begin position="1"/>
        <end position="100"/>
    </location>
</feature>
<gene>
    <name evidence="2" type="ORF">UW92_C0024G0002</name>
</gene>
<comment type="caution">
    <text evidence="2">The sequence shown here is derived from an EMBL/GenBank/DDBJ whole genome shotgun (WGS) entry which is preliminary data.</text>
</comment>
<dbReference type="SUPFAM" id="SSF46785">
    <property type="entry name" value="Winged helix' DNA-binding domain"/>
    <property type="match status" value="1"/>
</dbReference>
<sequence length="109" mass="12611">MIILKIEYNKNMFDLITKSKIRKNILLLFVYNSEKEYYVNEVARLMKTSSGTAARELEKLVRGGFLKKEKKANRAYFAVDDGSNVARDIRNIVDKTIGLEHILKKELQG</sequence>
<evidence type="ECO:0000313" key="2">
    <source>
        <dbReference type="EMBL" id="KKT90847.1"/>
    </source>
</evidence>
<dbReference type="InterPro" id="IPR036390">
    <property type="entry name" value="WH_DNA-bd_sf"/>
</dbReference>
<reference evidence="2 3" key="1">
    <citation type="journal article" date="2015" name="Nature">
        <title>rRNA introns, odd ribosomes, and small enigmatic genomes across a large radiation of phyla.</title>
        <authorList>
            <person name="Brown C.T."/>
            <person name="Hug L.A."/>
            <person name="Thomas B.C."/>
            <person name="Sharon I."/>
            <person name="Castelle C.J."/>
            <person name="Singh A."/>
            <person name="Wilkins M.J."/>
            <person name="Williams K.H."/>
            <person name="Banfield J.F."/>
        </authorList>
    </citation>
    <scope>NUCLEOTIDE SEQUENCE [LARGE SCALE GENOMIC DNA]</scope>
</reference>
<protein>
    <submittedName>
        <fullName evidence="2">Putative transcriptional regulator</fullName>
    </submittedName>
</protein>
<dbReference type="Gene3D" id="1.10.10.10">
    <property type="entry name" value="Winged helix-like DNA-binding domain superfamily/Winged helix DNA-binding domain"/>
    <property type="match status" value="1"/>
</dbReference>
<dbReference type="Proteomes" id="UP000033966">
    <property type="component" value="Unassembled WGS sequence"/>
</dbReference>
<dbReference type="PROSITE" id="PS50987">
    <property type="entry name" value="HTH_ARSR_2"/>
    <property type="match status" value="1"/>
</dbReference>
<name>A0A0G1NCK4_9BACT</name>
<organism evidence="2 3">
    <name type="scientific">Candidatus Jorgensenbacteria bacterium GW2011_GWA2_45_13</name>
    <dbReference type="NCBI Taxonomy" id="1618662"/>
    <lineage>
        <taxon>Bacteria</taxon>
        <taxon>Candidatus Joergenseniibacteriota</taxon>
    </lineage>
</organism>
<evidence type="ECO:0000259" key="1">
    <source>
        <dbReference type="PROSITE" id="PS50987"/>
    </source>
</evidence>
<proteinExistence type="predicted"/>
<dbReference type="GO" id="GO:0003700">
    <property type="term" value="F:DNA-binding transcription factor activity"/>
    <property type="evidence" value="ECO:0007669"/>
    <property type="project" value="InterPro"/>
</dbReference>
<dbReference type="InterPro" id="IPR001845">
    <property type="entry name" value="HTH_ArsR_DNA-bd_dom"/>
</dbReference>
<accession>A0A0G1NCK4</accession>